<evidence type="ECO:0000256" key="2">
    <source>
        <dbReference type="ARBA" id="ARBA00022747"/>
    </source>
</evidence>
<dbReference type="PROSITE" id="PS00092">
    <property type="entry name" value="N6_MTASE"/>
    <property type="match status" value="1"/>
</dbReference>
<feature type="domain" description="DNA methylase adenine-specific" evidence="3">
    <location>
        <begin position="478"/>
        <end position="558"/>
    </location>
</feature>
<feature type="domain" description="Type I restriction enzyme R protein N-terminal" evidence="4">
    <location>
        <begin position="1"/>
        <end position="94"/>
    </location>
</feature>
<accession>B1A4M3</accession>
<dbReference type="InterPro" id="IPR029464">
    <property type="entry name" value="HSDR_N"/>
</dbReference>
<sequence>MDQERRTQHGHKSPRADIVVWQTAMEKEAGRTPVLVVECKTDTIEIQERDYYQGESYTRATGCEFFIATNARHTAVFKLVPGLPGEFVAINEIPKATDWGSARRLKEIRESLRAFNRKEFQDLLFVCHSILRDVHKMDPGRAFDTISKILFIKMYVERSGQHGTFTTDYLDRRAAVRLPTDPAVHDGLFEQTKAYYKADDLFAASDKLDISEETFRRIVKQLERFDLSKTGDDIKGLAFEKFLGTTFRGELGQFFTPRPVVEFMVDLLNPREGERICDPASGSGGFLIRAFEHVRAQIVADIQRQKDEERARIEALGLPEEEEERQIEEAFSRLNRELLPSDDNNKPIDTRVGRLAWQCIYGTDAEPRAARTAKMNMIMHGDGHGGIHYHDGLLDINGIFGGRFDVVLTNPPFGSNVGRDQKVGGSDETRVPKDEAYLARCREGGYGPAWEESHQSLLAAAAARKPILDLFEIGKGKKNRPTELIFVERCLNLLKPGGRMGIVLPDGNLNNPSLAWLRRWAEGKAKLLAVVSLPEATFRSSNATVKASLVFLRKFTEAEAAQWEAAWAQAHAELDARFDQQRDEAHAAYAPRIVCGDDAEVQRLLDELAALGIQRTLLRWQHGEAPAYPRQARPTVQNKPAWTGEAAKEHKEHKKAAAELKKQADAALAAVRKRSDALFSELKAKYKAIDEAHTAALWARVRERFDYPVFVAAPKSVGITSTGETGEGVANDLPELLKAYREFAHWLAQGAQPEATPNFPGPVTPQQVAEFLQLAGPGRTVVFIVPQVPRPWAREVQSLYATLPQQYPNVRLEYWNRLSSLPDGQENMAYFWGDGVHPNWAGIQVLVNGLQAVLGG</sequence>
<dbReference type="Pfam" id="PF02384">
    <property type="entry name" value="N6_Mtase"/>
    <property type="match status" value="3"/>
</dbReference>
<evidence type="ECO:0000259" key="3">
    <source>
        <dbReference type="Pfam" id="PF02384"/>
    </source>
</evidence>
<proteinExistence type="inferred from homology"/>
<dbReference type="GO" id="GO:0032259">
    <property type="term" value="P:methylation"/>
    <property type="evidence" value="ECO:0007669"/>
    <property type="project" value="InterPro"/>
</dbReference>
<evidence type="ECO:0000259" key="4">
    <source>
        <dbReference type="Pfam" id="PF13588"/>
    </source>
</evidence>
<dbReference type="GO" id="GO:0009307">
    <property type="term" value="P:DNA restriction-modification system"/>
    <property type="evidence" value="ECO:0007669"/>
    <property type="project" value="UniProtKB-KW"/>
</dbReference>
<feature type="domain" description="DNA methylase adenine-specific" evidence="3">
    <location>
        <begin position="359"/>
        <end position="417"/>
    </location>
</feature>
<dbReference type="REBASE" id="18597">
    <property type="entry name" value="M.AcaMNGORFAP"/>
</dbReference>
<protein>
    <submittedName>
        <fullName evidence="5">Type I restriction-modification system M-subunit-like protein</fullName>
    </submittedName>
</protein>
<dbReference type="PANTHER" id="PTHR42998">
    <property type="entry name" value="TYPE I RESTRICTION ENZYME HINDVIIP M PROTEIN-RELATED"/>
    <property type="match status" value="1"/>
</dbReference>
<name>B1A4M3_9PROT</name>
<keyword evidence="5" id="KW-0614">Plasmid</keyword>
<dbReference type="InterPro" id="IPR002052">
    <property type="entry name" value="DNA_methylase_N6_adenine_CS"/>
</dbReference>
<evidence type="ECO:0000313" key="5">
    <source>
        <dbReference type="EMBL" id="ACA00201.1"/>
    </source>
</evidence>
<dbReference type="SUPFAM" id="SSF52266">
    <property type="entry name" value="SGNH hydrolase"/>
    <property type="match status" value="1"/>
</dbReference>
<dbReference type="InterPro" id="IPR003356">
    <property type="entry name" value="DNA_methylase_A-5"/>
</dbReference>
<keyword evidence="2" id="KW-0680">Restriction system</keyword>
<dbReference type="GO" id="GO:0003677">
    <property type="term" value="F:DNA binding"/>
    <property type="evidence" value="ECO:0007669"/>
    <property type="project" value="InterPro"/>
</dbReference>
<feature type="domain" description="DNA methylase adenine-specific" evidence="3">
    <location>
        <begin position="233"/>
        <end position="305"/>
    </location>
</feature>
<dbReference type="PRINTS" id="PR00507">
    <property type="entry name" value="N12N6MTFRASE"/>
</dbReference>
<dbReference type="InterPro" id="IPR052916">
    <property type="entry name" value="Type-I_RE_MTase_Subunit"/>
</dbReference>
<dbReference type="SUPFAM" id="SSF53335">
    <property type="entry name" value="S-adenosyl-L-methionine-dependent methyltransferases"/>
    <property type="match status" value="1"/>
</dbReference>
<dbReference type="InterPro" id="IPR029063">
    <property type="entry name" value="SAM-dependent_MTases_sf"/>
</dbReference>
<dbReference type="EMBL" id="EU421841">
    <property type="protein sequence ID" value="ACA00201.1"/>
    <property type="molecule type" value="Genomic_DNA"/>
</dbReference>
<dbReference type="Pfam" id="PF13588">
    <property type="entry name" value="HSDR_N_2"/>
    <property type="match status" value="1"/>
</dbReference>
<geneLocation type="plasmid" evidence="5">
    <name>pTcM1</name>
</geneLocation>
<dbReference type="GO" id="GO:0008170">
    <property type="term" value="F:N-methyltransferase activity"/>
    <property type="evidence" value="ECO:0007669"/>
    <property type="project" value="InterPro"/>
</dbReference>
<dbReference type="PANTHER" id="PTHR42998:SF1">
    <property type="entry name" value="TYPE I RESTRICTION ENZYME HINDI METHYLASE SUBUNIT"/>
    <property type="match status" value="1"/>
</dbReference>
<dbReference type="Gene3D" id="3.40.50.150">
    <property type="entry name" value="Vaccinia Virus protein VP39"/>
    <property type="match status" value="1"/>
</dbReference>
<reference evidence="5" key="1">
    <citation type="journal article" date="2008" name="Appl. Environ. Microbiol.">
        <title>Presence of a family of plasmids (29 to 65 kilobases) with a 26-kilobase common region in different strains of the sulfur-oxidizing bacterium Acidithiobacillus caldus.</title>
        <authorList>
            <person name="van Zyl L.J."/>
            <person name="Deane S.M."/>
            <person name="Louw L.A."/>
            <person name="Rawlings D.E."/>
        </authorList>
    </citation>
    <scope>NUCLEOTIDE SEQUENCE</scope>
    <source>
        <strain evidence="5">MNG</strain>
        <plasmid evidence="5">pTcM1</plasmid>
    </source>
</reference>
<dbReference type="AlphaFoldDB" id="B1A4M3"/>
<comment type="similarity">
    <text evidence="1">Belongs to the N(4)/N(6)-methyltransferase family.</text>
</comment>
<organism evidence="5">
    <name type="scientific">Acidithiobacillus caldus</name>
    <dbReference type="NCBI Taxonomy" id="33059"/>
    <lineage>
        <taxon>Bacteria</taxon>
        <taxon>Pseudomonadati</taxon>
        <taxon>Pseudomonadota</taxon>
        <taxon>Acidithiobacillia</taxon>
        <taxon>Acidithiobacillales</taxon>
        <taxon>Acidithiobacillaceae</taxon>
        <taxon>Acidithiobacillus</taxon>
    </lineage>
</organism>
<evidence type="ECO:0000256" key="1">
    <source>
        <dbReference type="ARBA" id="ARBA00006594"/>
    </source>
</evidence>